<evidence type="ECO:0000256" key="2">
    <source>
        <dbReference type="ARBA" id="ARBA00023125"/>
    </source>
</evidence>
<dbReference type="PROSITE" id="PS50949">
    <property type="entry name" value="HTH_GNTR"/>
    <property type="match status" value="1"/>
</dbReference>
<evidence type="ECO:0000313" key="6">
    <source>
        <dbReference type="Proteomes" id="UP000446768"/>
    </source>
</evidence>
<sequence>MKLYERVAAEIQDQVARGVLRPGERIPSVRQASQNRGVSITTVLKAYTLLESAGVVQSHPQSGFFVRAQGRVRIPGAPVPLDLSSEVEVSRLVLSTLRAIGSQGAVPLGSPYPDPATRVNYVYRSTAGGALKPLPNPQALPADVATTTTTAGVAVPFVVRVETGTMNRGIYQNAVLFDPTKDGTPTPLAPPKGWNKRLIAVHGTGCAGGWYVQGAALGVSVLTGDNLARLGEGYAVFNNSLNHPTNSCNATLAGETTMMGKEHFIKTYGVPDYTVSVGTSGGAYTSLQVADAFPGLFDGVYVNATFPDALSISVSSLDAKLLSNYLLKNNGSGLTEAQMTAVSGHKTARAWYDLALQSGRTDPVPNRVDAIPASPFIGGYKSAVWSAAVPPGLRYDPVNNPKGARPTVFDIARNIYGVDSATGFAKRPYDNVGVQYGLAALNKGTITVAQFLDLNQKVGGVDIDGNYIAGRVAGDEGSILRAYQSGLQLGAGAGLSSIPIFDTSVYYDEDHYYHYQWFHFAVRERLAGRNGGDTRNHVMWRGGVSFTDLFTTPAADNAAVGQASASKSWSAFVKWMEAVKADGSALPQRDKVIARKPAEAVDGCFTKSTTPQFIAEPQTLGTTGGQCNAIWPSYTAPRIEAGGPVAADILKCQLKPIAYSDYKVTFSDAEKKALAAIFPAGVCDWSKPGVNQVATVPYSSY</sequence>
<dbReference type="InterPro" id="IPR000524">
    <property type="entry name" value="Tscrpt_reg_HTH_GntR"/>
</dbReference>
<dbReference type="SMART" id="SM00345">
    <property type="entry name" value="HTH_GNTR"/>
    <property type="match status" value="1"/>
</dbReference>
<keyword evidence="1" id="KW-0805">Transcription regulation</keyword>
<accession>A0A7X2IIA6</accession>
<dbReference type="InterPro" id="IPR036388">
    <property type="entry name" value="WH-like_DNA-bd_sf"/>
</dbReference>
<keyword evidence="6" id="KW-1185">Reference proteome</keyword>
<dbReference type="Gene3D" id="1.10.10.10">
    <property type="entry name" value="Winged helix-like DNA-binding domain superfamily/Winged helix DNA-binding domain"/>
    <property type="match status" value="1"/>
</dbReference>
<dbReference type="GO" id="GO:0003677">
    <property type="term" value="F:DNA binding"/>
    <property type="evidence" value="ECO:0007669"/>
    <property type="project" value="UniProtKB-KW"/>
</dbReference>
<dbReference type="PANTHER" id="PTHR38445">
    <property type="entry name" value="HTH-TYPE TRANSCRIPTIONAL REPRESSOR YTRA"/>
    <property type="match status" value="1"/>
</dbReference>
<evidence type="ECO:0000259" key="4">
    <source>
        <dbReference type="PROSITE" id="PS50949"/>
    </source>
</evidence>
<dbReference type="Pfam" id="PF19878">
    <property type="entry name" value="DUF6351"/>
    <property type="match status" value="1"/>
</dbReference>
<comment type="caution">
    <text evidence="5">The sequence shown here is derived from an EMBL/GenBank/DDBJ whole genome shotgun (WGS) entry which is preliminary data.</text>
</comment>
<feature type="domain" description="HTH gntR-type" evidence="4">
    <location>
        <begin position="1"/>
        <end position="69"/>
    </location>
</feature>
<reference evidence="5 6" key="1">
    <citation type="submission" date="2019-11" db="EMBL/GenBank/DDBJ databases">
        <title>Novel species isolated from a subtropical stream in China.</title>
        <authorList>
            <person name="Lu H."/>
        </authorList>
    </citation>
    <scope>NUCLEOTIDE SEQUENCE [LARGE SCALE GENOMIC DNA]</scope>
    <source>
        <strain evidence="5 6">FT92W</strain>
    </source>
</reference>
<dbReference type="SUPFAM" id="SSF53474">
    <property type="entry name" value="alpha/beta-Hydrolases"/>
    <property type="match status" value="1"/>
</dbReference>
<dbReference type="Pfam" id="PF00392">
    <property type="entry name" value="GntR"/>
    <property type="match status" value="1"/>
</dbReference>
<evidence type="ECO:0000313" key="5">
    <source>
        <dbReference type="EMBL" id="MRV70549.1"/>
    </source>
</evidence>
<dbReference type="PANTHER" id="PTHR38445:SF9">
    <property type="entry name" value="HTH-TYPE TRANSCRIPTIONAL REPRESSOR YTRA"/>
    <property type="match status" value="1"/>
</dbReference>
<dbReference type="InterPro" id="IPR036390">
    <property type="entry name" value="WH_DNA-bd_sf"/>
</dbReference>
<organism evidence="5 6">
    <name type="scientific">Pseudoduganella rivuli</name>
    <dbReference type="NCBI Taxonomy" id="2666085"/>
    <lineage>
        <taxon>Bacteria</taxon>
        <taxon>Pseudomonadati</taxon>
        <taxon>Pseudomonadota</taxon>
        <taxon>Betaproteobacteria</taxon>
        <taxon>Burkholderiales</taxon>
        <taxon>Oxalobacteraceae</taxon>
        <taxon>Telluria group</taxon>
        <taxon>Pseudoduganella</taxon>
    </lineage>
</organism>
<gene>
    <name evidence="5" type="ORF">GJ700_02285</name>
</gene>
<dbReference type="InterPro" id="IPR029058">
    <property type="entry name" value="AB_hydrolase_fold"/>
</dbReference>
<evidence type="ECO:0000256" key="3">
    <source>
        <dbReference type="ARBA" id="ARBA00023163"/>
    </source>
</evidence>
<dbReference type="CDD" id="cd07377">
    <property type="entry name" value="WHTH_GntR"/>
    <property type="match status" value="1"/>
</dbReference>
<evidence type="ECO:0000256" key="1">
    <source>
        <dbReference type="ARBA" id="ARBA00023015"/>
    </source>
</evidence>
<name>A0A7X2IIA6_9BURK</name>
<proteinExistence type="predicted"/>
<dbReference type="Proteomes" id="UP000446768">
    <property type="component" value="Unassembled WGS sequence"/>
</dbReference>
<protein>
    <submittedName>
        <fullName evidence="5">GntR family transcriptional regulator</fullName>
    </submittedName>
</protein>
<dbReference type="RefSeq" id="WP_371867788.1">
    <property type="nucleotide sequence ID" value="NZ_WKJJ01000001.1"/>
</dbReference>
<dbReference type="SUPFAM" id="SSF46785">
    <property type="entry name" value="Winged helix' DNA-binding domain"/>
    <property type="match status" value="1"/>
</dbReference>
<dbReference type="InterPro" id="IPR045556">
    <property type="entry name" value="DUF6351"/>
</dbReference>
<dbReference type="GO" id="GO:0003700">
    <property type="term" value="F:DNA-binding transcription factor activity"/>
    <property type="evidence" value="ECO:0007669"/>
    <property type="project" value="InterPro"/>
</dbReference>
<dbReference type="EMBL" id="WKJJ01000001">
    <property type="protein sequence ID" value="MRV70549.1"/>
    <property type="molecule type" value="Genomic_DNA"/>
</dbReference>
<keyword evidence="3" id="KW-0804">Transcription</keyword>
<dbReference type="AlphaFoldDB" id="A0A7X2IIA6"/>
<keyword evidence="2" id="KW-0238">DNA-binding</keyword>